<dbReference type="AlphaFoldDB" id="A0A0N5B2C6"/>
<sequence>YKGSDRALHSNEIYISSKSIKNIHLVSGTENVDWMANASRSSSHCELESLVLKGIFTGFLTADSIEFVVSIVRYFKDIQFPLHYTGVLP</sequence>
<dbReference type="WBParaSite" id="SPAL_0000023300.1">
    <property type="protein sequence ID" value="SPAL_0000023300.1"/>
    <property type="gene ID" value="SPAL_0000023300"/>
</dbReference>
<name>A0A0N5B2C6_STREA</name>
<keyword evidence="1" id="KW-1185">Reference proteome</keyword>
<dbReference type="Proteomes" id="UP000046392">
    <property type="component" value="Unplaced"/>
</dbReference>
<proteinExistence type="predicted"/>
<evidence type="ECO:0000313" key="1">
    <source>
        <dbReference type="Proteomes" id="UP000046392"/>
    </source>
</evidence>
<reference evidence="2" key="1">
    <citation type="submission" date="2017-02" db="UniProtKB">
        <authorList>
            <consortium name="WormBaseParasite"/>
        </authorList>
    </citation>
    <scope>IDENTIFICATION</scope>
</reference>
<evidence type="ECO:0000313" key="2">
    <source>
        <dbReference type="WBParaSite" id="SPAL_0000023300.1"/>
    </source>
</evidence>
<protein>
    <submittedName>
        <fullName evidence="2">RNA-dependent RNA polymerase</fullName>
    </submittedName>
</protein>
<organism evidence="1 2">
    <name type="scientific">Strongyloides papillosus</name>
    <name type="common">Intestinal threadworm</name>
    <dbReference type="NCBI Taxonomy" id="174720"/>
    <lineage>
        <taxon>Eukaryota</taxon>
        <taxon>Metazoa</taxon>
        <taxon>Ecdysozoa</taxon>
        <taxon>Nematoda</taxon>
        <taxon>Chromadorea</taxon>
        <taxon>Rhabditida</taxon>
        <taxon>Tylenchina</taxon>
        <taxon>Panagrolaimomorpha</taxon>
        <taxon>Strongyloidoidea</taxon>
        <taxon>Strongyloididae</taxon>
        <taxon>Strongyloides</taxon>
    </lineage>
</organism>
<accession>A0A0N5B2C6</accession>